<accession>A0AAV5ALM7</accession>
<evidence type="ECO:0000256" key="4">
    <source>
        <dbReference type="ARBA" id="ARBA00022679"/>
    </source>
</evidence>
<keyword evidence="6 8" id="KW-1133">Transmembrane helix</keyword>
<name>A0AAV5ALM7_9AGAM</name>
<dbReference type="Proteomes" id="UP001050691">
    <property type="component" value="Unassembled WGS sequence"/>
</dbReference>
<evidence type="ECO:0000256" key="1">
    <source>
        <dbReference type="ARBA" id="ARBA00004141"/>
    </source>
</evidence>
<sequence length="353" mass="39941">MSIITELVRKLFVQLLYYLLIPQLALLSVAIISRALEIAFMVEGMRKANKGIVGQTRNVTPAIANYGDDKSRSVLDAIELLCSIRGIGFEYGQGVWIPSETRPIEKRPFLCTTLVLFIRSFVILDVIESLLKLTPPLQTPQGGSIFLPSLPKFQRYIVSTLLHVATGCGLLEGFQMVYFLCSLIAVGFLNNSPTAWPPIFDHPWDSYSLQDFWSRRWHQLLRRIFMVFGGMPGKWVGSKLKHPHLGQLLGVFIASGLYHEIPAYAMGKGFDWRVPAFFLLHALLVLGERFWRSMTGRKVGGRWGRFWQSLLKTHLVVDSWHTRGLGGGLIIPPAISPMRRLILPIILQFINLK</sequence>
<dbReference type="Pfam" id="PF13813">
    <property type="entry name" value="MBOAT_2"/>
    <property type="match status" value="1"/>
</dbReference>
<comment type="similarity">
    <text evidence="3">Belongs to the wax synthase family.</text>
</comment>
<evidence type="ECO:0000256" key="5">
    <source>
        <dbReference type="ARBA" id="ARBA00022692"/>
    </source>
</evidence>
<gene>
    <name evidence="10" type="ORF">Clacol_009834</name>
</gene>
<evidence type="ECO:0000256" key="6">
    <source>
        <dbReference type="ARBA" id="ARBA00022989"/>
    </source>
</evidence>
<comment type="caution">
    <text evidence="10">The sequence shown here is derived from an EMBL/GenBank/DDBJ whole genome shotgun (WGS) entry which is preliminary data.</text>
</comment>
<feature type="transmembrane region" description="Helical" evidence="8">
    <location>
        <begin position="15"/>
        <end position="36"/>
    </location>
</feature>
<evidence type="ECO:0000256" key="7">
    <source>
        <dbReference type="ARBA" id="ARBA00023136"/>
    </source>
</evidence>
<dbReference type="InterPro" id="IPR044851">
    <property type="entry name" value="Wax_synthase"/>
</dbReference>
<comment type="pathway">
    <text evidence="2">Secondary metabolite biosynthesis.</text>
</comment>
<dbReference type="GO" id="GO:0008374">
    <property type="term" value="F:O-acyltransferase activity"/>
    <property type="evidence" value="ECO:0007669"/>
    <property type="project" value="InterPro"/>
</dbReference>
<evidence type="ECO:0000313" key="10">
    <source>
        <dbReference type="EMBL" id="GJJ15556.1"/>
    </source>
</evidence>
<organism evidence="10 11">
    <name type="scientific">Clathrus columnatus</name>
    <dbReference type="NCBI Taxonomy" id="1419009"/>
    <lineage>
        <taxon>Eukaryota</taxon>
        <taxon>Fungi</taxon>
        <taxon>Dikarya</taxon>
        <taxon>Basidiomycota</taxon>
        <taxon>Agaricomycotina</taxon>
        <taxon>Agaricomycetes</taxon>
        <taxon>Phallomycetidae</taxon>
        <taxon>Phallales</taxon>
        <taxon>Clathraceae</taxon>
        <taxon>Clathrus</taxon>
    </lineage>
</organism>
<evidence type="ECO:0000313" key="11">
    <source>
        <dbReference type="Proteomes" id="UP001050691"/>
    </source>
</evidence>
<evidence type="ECO:0000256" key="3">
    <source>
        <dbReference type="ARBA" id="ARBA00007282"/>
    </source>
</evidence>
<protein>
    <recommendedName>
        <fullName evidence="9">Wax synthase domain-containing protein</fullName>
    </recommendedName>
</protein>
<evidence type="ECO:0000256" key="8">
    <source>
        <dbReference type="SAM" id="Phobius"/>
    </source>
</evidence>
<dbReference type="GO" id="GO:0006629">
    <property type="term" value="P:lipid metabolic process"/>
    <property type="evidence" value="ECO:0007669"/>
    <property type="project" value="InterPro"/>
</dbReference>
<keyword evidence="11" id="KW-1185">Reference proteome</keyword>
<evidence type="ECO:0000259" key="9">
    <source>
        <dbReference type="Pfam" id="PF13813"/>
    </source>
</evidence>
<dbReference type="PANTHER" id="PTHR31595">
    <property type="entry name" value="LONG-CHAIN-ALCOHOL O-FATTY-ACYLTRANSFERASE 3-RELATED"/>
    <property type="match status" value="1"/>
</dbReference>
<keyword evidence="5 8" id="KW-0812">Transmembrane</keyword>
<dbReference type="PANTHER" id="PTHR31595:SF57">
    <property type="entry name" value="OS04G0481900 PROTEIN"/>
    <property type="match status" value="1"/>
</dbReference>
<reference evidence="10" key="1">
    <citation type="submission" date="2021-10" db="EMBL/GenBank/DDBJ databases">
        <title>De novo Genome Assembly of Clathrus columnatus (Basidiomycota, Fungi) Using Illumina and Nanopore Sequence Data.</title>
        <authorList>
            <person name="Ogiso-Tanaka E."/>
            <person name="Itagaki H."/>
            <person name="Hosoya T."/>
            <person name="Hosaka K."/>
        </authorList>
    </citation>
    <scope>NUCLEOTIDE SEQUENCE</scope>
    <source>
        <strain evidence="10">MO-923</strain>
    </source>
</reference>
<dbReference type="InterPro" id="IPR032805">
    <property type="entry name" value="Wax_synthase_dom"/>
</dbReference>
<proteinExistence type="inferred from homology"/>
<feature type="domain" description="Wax synthase" evidence="9">
    <location>
        <begin position="196"/>
        <end position="280"/>
    </location>
</feature>
<dbReference type="AlphaFoldDB" id="A0AAV5ALM7"/>
<dbReference type="EMBL" id="BPWL01000011">
    <property type="protein sequence ID" value="GJJ15556.1"/>
    <property type="molecule type" value="Genomic_DNA"/>
</dbReference>
<keyword evidence="7 8" id="KW-0472">Membrane</keyword>
<dbReference type="GO" id="GO:0016020">
    <property type="term" value="C:membrane"/>
    <property type="evidence" value="ECO:0007669"/>
    <property type="project" value="UniProtKB-SubCell"/>
</dbReference>
<keyword evidence="4" id="KW-0808">Transferase</keyword>
<evidence type="ECO:0000256" key="2">
    <source>
        <dbReference type="ARBA" id="ARBA00005179"/>
    </source>
</evidence>
<comment type="subcellular location">
    <subcellularLocation>
        <location evidence="1">Membrane</location>
        <topology evidence="1">Multi-pass membrane protein</topology>
    </subcellularLocation>
</comment>